<name>B1GBH0_PARG4</name>
<keyword evidence="1" id="KW-0812">Transmembrane</keyword>
<evidence type="ECO:0000313" key="3">
    <source>
        <dbReference type="EMBL" id="EDT06523.1"/>
    </source>
</evidence>
<keyword evidence="1" id="KW-1133">Transmembrane helix</keyword>
<evidence type="ECO:0000259" key="2">
    <source>
        <dbReference type="Pfam" id="PF07811"/>
    </source>
</evidence>
<dbReference type="InterPro" id="IPR012495">
    <property type="entry name" value="TadE-like_dom"/>
</dbReference>
<dbReference type="Pfam" id="PF07811">
    <property type="entry name" value="TadE"/>
    <property type="match status" value="1"/>
</dbReference>
<protein>
    <submittedName>
        <fullName evidence="3">TadE family protein</fullName>
    </submittedName>
</protein>
<dbReference type="RefSeq" id="WP_006053273.1">
    <property type="nucleotide sequence ID" value="NZ_ABLD01000059.1"/>
</dbReference>
<keyword evidence="1" id="KW-0472">Membrane</keyword>
<dbReference type="Proteomes" id="UP000005045">
    <property type="component" value="Unassembled WGS sequence"/>
</dbReference>
<gene>
    <name evidence="3" type="ORF">BgramDRAFT_6707</name>
</gene>
<comment type="caution">
    <text evidence="3">The sequence shown here is derived from an EMBL/GenBank/DDBJ whole genome shotgun (WGS) entry which is preliminary data.</text>
</comment>
<proteinExistence type="predicted"/>
<sequence>MIARPQRGRRADSRPASRLASIPSNRIDAAPRVPARNAHARNTHPRRSQRGATAIEFALVFPLFFCVFYAIVTFSLIFVAQQSLTLASEEGARAALNYQKANDVPAAISLRAAAACTTATNMVAQMISTAACQTVPAACSYQPAMTCIAVTLTYNYAAHPLVPNLPLLGLVLPDNLTSTATVQLNPVNIL</sequence>
<feature type="domain" description="TadE-like" evidence="2">
    <location>
        <begin position="51"/>
        <end position="93"/>
    </location>
</feature>
<dbReference type="EMBL" id="ABLD01000059">
    <property type="protein sequence ID" value="EDT06523.1"/>
    <property type="molecule type" value="Genomic_DNA"/>
</dbReference>
<accession>B1GBH0</accession>
<evidence type="ECO:0000313" key="4">
    <source>
        <dbReference type="Proteomes" id="UP000005045"/>
    </source>
</evidence>
<organism evidence="3 4">
    <name type="scientific">Paraburkholderia graminis (strain ATCC 700544 / DSM 17151 / LMG 18924 / NCIMB 13744 / C4D1M)</name>
    <dbReference type="NCBI Taxonomy" id="396598"/>
    <lineage>
        <taxon>Bacteria</taxon>
        <taxon>Pseudomonadati</taxon>
        <taxon>Pseudomonadota</taxon>
        <taxon>Betaproteobacteria</taxon>
        <taxon>Burkholderiales</taxon>
        <taxon>Burkholderiaceae</taxon>
        <taxon>Paraburkholderia</taxon>
    </lineage>
</organism>
<dbReference type="AlphaFoldDB" id="B1GBH0"/>
<evidence type="ECO:0000256" key="1">
    <source>
        <dbReference type="SAM" id="Phobius"/>
    </source>
</evidence>
<feature type="transmembrane region" description="Helical" evidence="1">
    <location>
        <begin position="57"/>
        <end position="80"/>
    </location>
</feature>
<reference evidence="3 4" key="1">
    <citation type="submission" date="2008-03" db="EMBL/GenBank/DDBJ databases">
        <title>Sequencing of the draft genome and assembly of Burkholderia graminis C4D1M.</title>
        <authorList>
            <consortium name="US DOE Joint Genome Institute (JGI-PGF)"/>
            <person name="Copeland A."/>
            <person name="Lucas S."/>
            <person name="Lapidus A."/>
            <person name="Glavina del Rio T."/>
            <person name="Dalin E."/>
            <person name="Tice H."/>
            <person name="Bruce D."/>
            <person name="Goodwin L."/>
            <person name="Pitluck S."/>
            <person name="Larimer F."/>
            <person name="Land M.L."/>
            <person name="Hauser L."/>
            <person name="Tiedje J."/>
            <person name="Richardson P."/>
        </authorList>
    </citation>
    <scope>NUCLEOTIDE SEQUENCE [LARGE SCALE GENOMIC DNA]</scope>
    <source>
        <strain evidence="4">ATCC 700544 / DSM 17151 / LMG 18924 / NCIMB 13744 / C4D1M</strain>
    </source>
</reference>
<keyword evidence="4" id="KW-1185">Reference proteome</keyword>